<organism evidence="8 9">
    <name type="scientific">Exidia glandulosa HHB12029</name>
    <dbReference type="NCBI Taxonomy" id="1314781"/>
    <lineage>
        <taxon>Eukaryota</taxon>
        <taxon>Fungi</taxon>
        <taxon>Dikarya</taxon>
        <taxon>Basidiomycota</taxon>
        <taxon>Agaricomycotina</taxon>
        <taxon>Agaricomycetes</taxon>
        <taxon>Auriculariales</taxon>
        <taxon>Exidiaceae</taxon>
        <taxon>Exidia</taxon>
    </lineage>
</organism>
<feature type="transmembrane region" description="Helical" evidence="6">
    <location>
        <begin position="37"/>
        <end position="61"/>
    </location>
</feature>
<dbReference type="Pfam" id="PF01553">
    <property type="entry name" value="Acyltransferase"/>
    <property type="match status" value="1"/>
</dbReference>
<dbReference type="SMART" id="SM00563">
    <property type="entry name" value="PlsC"/>
    <property type="match status" value="1"/>
</dbReference>
<keyword evidence="4" id="KW-0443">Lipid metabolism</keyword>
<dbReference type="PANTHER" id="PTHR10434:SF11">
    <property type="entry name" value="1-ACYL-SN-GLYCEROL-3-PHOSPHATE ACYLTRANSFERASE"/>
    <property type="match status" value="1"/>
</dbReference>
<comment type="domain">
    <text evidence="4">The HXXXXD motif is essential for acyltransferase activity and may constitute the binding site for the phosphate moiety of the glycerol-3-phosphate.</text>
</comment>
<dbReference type="STRING" id="1314781.A0A165QWE0"/>
<evidence type="ECO:0000313" key="9">
    <source>
        <dbReference type="Proteomes" id="UP000077266"/>
    </source>
</evidence>
<proteinExistence type="inferred from homology"/>
<evidence type="ECO:0000256" key="1">
    <source>
        <dbReference type="ARBA" id="ARBA00008655"/>
    </source>
</evidence>
<comment type="catalytic activity">
    <reaction evidence="4">
        <text>a 1-acyl-sn-glycero-3-phosphate + an acyl-CoA = a 1,2-diacyl-sn-glycero-3-phosphate + CoA</text>
        <dbReference type="Rhea" id="RHEA:19709"/>
        <dbReference type="ChEBI" id="CHEBI:57287"/>
        <dbReference type="ChEBI" id="CHEBI:57970"/>
        <dbReference type="ChEBI" id="CHEBI:58342"/>
        <dbReference type="ChEBI" id="CHEBI:58608"/>
        <dbReference type="EC" id="2.3.1.51"/>
    </reaction>
</comment>
<dbReference type="FunCoup" id="A0A165QWE0">
    <property type="interactions" value="247"/>
</dbReference>
<keyword evidence="2 4" id="KW-0808">Transferase</keyword>
<keyword evidence="4" id="KW-0444">Lipid biosynthesis</keyword>
<sequence length="351" mass="38842">MAWLKALLKPVAYLSLSLYTLKYVAYAVPPVRYHVRLFLYLSALGICSAEGIVLAIVMSIAGQRFNIKYYVARSFYSLCGSLLDWEFVVEGEEHLNVRPAVMVGNHQSMIDILYLGRIFPKRASIMAKTQLKYMPLLGQWMWAAGTVFVDRARDKKSAVEALAEAGKTMKSQHTSLWMFPEGTRSMRENDDLLPFKKGAFHLAVQSGLPIIPVVCENYWRLYRKGIFEGGTLHIRVLPPIPTAGLGPDDVGELSERTRNIMLEALRDISRGPSARLEHPPQEKVQEALGSPTPEPQPASEPAHVPMPSASDSSVSELGVSSVRQRTISTASSRDAGADTEEDEGMVLVGRP</sequence>
<dbReference type="OrthoDB" id="202234at2759"/>
<name>A0A165QWE0_EXIGL</name>
<evidence type="ECO:0000256" key="4">
    <source>
        <dbReference type="RuleBase" id="RU361267"/>
    </source>
</evidence>
<evidence type="ECO:0000256" key="6">
    <source>
        <dbReference type="SAM" id="Phobius"/>
    </source>
</evidence>
<accession>A0A165QWE0</accession>
<evidence type="ECO:0000313" key="8">
    <source>
        <dbReference type="EMBL" id="KZW04161.1"/>
    </source>
</evidence>
<dbReference type="AlphaFoldDB" id="A0A165QWE0"/>
<feature type="compositionally biased region" description="Basic and acidic residues" evidence="5">
    <location>
        <begin position="269"/>
        <end position="285"/>
    </location>
</feature>
<keyword evidence="4" id="KW-0594">Phospholipid biosynthesis</keyword>
<dbReference type="GO" id="GO:0016020">
    <property type="term" value="C:membrane"/>
    <property type="evidence" value="ECO:0007669"/>
    <property type="project" value="InterPro"/>
</dbReference>
<protein>
    <recommendedName>
        <fullName evidence="4">1-acyl-sn-glycerol-3-phosphate acyltransferase</fullName>
        <ecNumber evidence="4">2.3.1.51</ecNumber>
    </recommendedName>
</protein>
<keyword evidence="6" id="KW-0472">Membrane</keyword>
<keyword evidence="3 4" id="KW-0012">Acyltransferase</keyword>
<dbReference type="SUPFAM" id="SSF69593">
    <property type="entry name" value="Glycerol-3-phosphate (1)-acyltransferase"/>
    <property type="match status" value="1"/>
</dbReference>
<evidence type="ECO:0000256" key="2">
    <source>
        <dbReference type="ARBA" id="ARBA00022679"/>
    </source>
</evidence>
<dbReference type="GO" id="GO:0005783">
    <property type="term" value="C:endoplasmic reticulum"/>
    <property type="evidence" value="ECO:0007669"/>
    <property type="project" value="TreeGrafter"/>
</dbReference>
<comment type="similarity">
    <text evidence="1 4">Belongs to the 1-acyl-sn-glycerol-3-phosphate acyltransferase family.</text>
</comment>
<dbReference type="Proteomes" id="UP000077266">
    <property type="component" value="Unassembled WGS sequence"/>
</dbReference>
<dbReference type="EMBL" id="KV425882">
    <property type="protein sequence ID" value="KZW04161.1"/>
    <property type="molecule type" value="Genomic_DNA"/>
</dbReference>
<dbReference type="CDD" id="cd07989">
    <property type="entry name" value="LPLAT_AGPAT-like"/>
    <property type="match status" value="1"/>
</dbReference>
<evidence type="ECO:0000256" key="5">
    <source>
        <dbReference type="SAM" id="MobiDB-lite"/>
    </source>
</evidence>
<feature type="compositionally biased region" description="Low complexity" evidence="5">
    <location>
        <begin position="308"/>
        <end position="322"/>
    </location>
</feature>
<reference evidence="8 9" key="1">
    <citation type="journal article" date="2016" name="Mol. Biol. Evol.">
        <title>Comparative Genomics of Early-Diverging Mushroom-Forming Fungi Provides Insights into the Origins of Lignocellulose Decay Capabilities.</title>
        <authorList>
            <person name="Nagy L.G."/>
            <person name="Riley R."/>
            <person name="Tritt A."/>
            <person name="Adam C."/>
            <person name="Daum C."/>
            <person name="Floudas D."/>
            <person name="Sun H."/>
            <person name="Yadav J.S."/>
            <person name="Pangilinan J."/>
            <person name="Larsson K.H."/>
            <person name="Matsuura K."/>
            <person name="Barry K."/>
            <person name="Labutti K."/>
            <person name="Kuo R."/>
            <person name="Ohm R.A."/>
            <person name="Bhattacharya S.S."/>
            <person name="Shirouzu T."/>
            <person name="Yoshinaga Y."/>
            <person name="Martin F.M."/>
            <person name="Grigoriev I.V."/>
            <person name="Hibbett D.S."/>
        </authorList>
    </citation>
    <scope>NUCLEOTIDE SEQUENCE [LARGE SCALE GENOMIC DNA]</scope>
    <source>
        <strain evidence="8 9">HHB12029</strain>
    </source>
</reference>
<dbReference type="PANTHER" id="PTHR10434">
    <property type="entry name" value="1-ACYL-SN-GLYCEROL-3-PHOSPHATE ACYLTRANSFERASE"/>
    <property type="match status" value="1"/>
</dbReference>
<dbReference type="GO" id="GO:0003841">
    <property type="term" value="F:1-acylglycerol-3-phosphate O-acyltransferase activity"/>
    <property type="evidence" value="ECO:0007669"/>
    <property type="project" value="UniProtKB-UniRule"/>
</dbReference>
<keyword evidence="4" id="KW-1208">Phospholipid metabolism</keyword>
<dbReference type="NCBIfam" id="TIGR00530">
    <property type="entry name" value="AGP_acyltrn"/>
    <property type="match status" value="1"/>
</dbReference>
<gene>
    <name evidence="8" type="ORF">EXIGLDRAFT_599370</name>
</gene>
<keyword evidence="9" id="KW-1185">Reference proteome</keyword>
<dbReference type="InParanoid" id="A0A165QWE0"/>
<dbReference type="GO" id="GO:0006654">
    <property type="term" value="P:phosphatidic acid biosynthetic process"/>
    <property type="evidence" value="ECO:0007669"/>
    <property type="project" value="TreeGrafter"/>
</dbReference>
<feature type="region of interest" description="Disordered" evidence="5">
    <location>
        <begin position="269"/>
        <end position="351"/>
    </location>
</feature>
<evidence type="ECO:0000259" key="7">
    <source>
        <dbReference type="SMART" id="SM00563"/>
    </source>
</evidence>
<evidence type="ECO:0000256" key="3">
    <source>
        <dbReference type="ARBA" id="ARBA00023315"/>
    </source>
</evidence>
<dbReference type="EC" id="2.3.1.51" evidence="4"/>
<dbReference type="InterPro" id="IPR004552">
    <property type="entry name" value="AGP_acyltrans"/>
</dbReference>
<feature type="compositionally biased region" description="Polar residues" evidence="5">
    <location>
        <begin position="323"/>
        <end position="332"/>
    </location>
</feature>
<dbReference type="InterPro" id="IPR002123">
    <property type="entry name" value="Plipid/glycerol_acylTrfase"/>
</dbReference>
<keyword evidence="6" id="KW-1133">Transmembrane helix</keyword>
<keyword evidence="6" id="KW-0812">Transmembrane</keyword>
<feature type="domain" description="Phospholipid/glycerol acyltransferase" evidence="7">
    <location>
        <begin position="100"/>
        <end position="218"/>
    </location>
</feature>